<protein>
    <recommendedName>
        <fullName evidence="5">D-isomer specific 2-hydroxyacid dehydrogenase NAD-binding domain-containing protein</fullName>
    </recommendedName>
</protein>
<dbReference type="EnsemblMetazoa" id="G30915.1">
    <property type="protein sequence ID" value="G30915.1:cds"/>
    <property type="gene ID" value="G30915"/>
</dbReference>
<dbReference type="Proteomes" id="UP000005408">
    <property type="component" value="Unassembled WGS sequence"/>
</dbReference>
<sequence>MCGEVLHPRQNHTVITVLPLSRLPKLIQDRIPGLTVINCPIPGNHLVLTRMGEGFGEFMAEYVLGQIISREHYFSQMAKYQRQKTWSRSKFIQKRSLTTLTIGILGTGAIGIKNRAKISPNCSPDVTMSAVFYQAQWKPKGCYLEMF</sequence>
<keyword evidence="2" id="KW-0520">NAD</keyword>
<dbReference type="InterPro" id="IPR036291">
    <property type="entry name" value="NAD(P)-bd_dom_sf"/>
</dbReference>
<evidence type="ECO:0000256" key="2">
    <source>
        <dbReference type="ARBA" id="ARBA00023027"/>
    </source>
</evidence>
<evidence type="ECO:0000313" key="4">
    <source>
        <dbReference type="Proteomes" id="UP000005408"/>
    </source>
</evidence>
<dbReference type="GO" id="GO:0016491">
    <property type="term" value="F:oxidoreductase activity"/>
    <property type="evidence" value="ECO:0007669"/>
    <property type="project" value="UniProtKB-KW"/>
</dbReference>
<proteinExistence type="predicted"/>
<evidence type="ECO:0000313" key="3">
    <source>
        <dbReference type="EnsemblMetazoa" id="G30915.1:cds"/>
    </source>
</evidence>
<dbReference type="PANTHER" id="PTHR43333">
    <property type="entry name" value="2-HACID_DH_C DOMAIN-CONTAINING PROTEIN"/>
    <property type="match status" value="1"/>
</dbReference>
<dbReference type="AlphaFoldDB" id="A0A8W8LZV4"/>
<name>A0A8W8LZV4_MAGGI</name>
<accession>A0A8W8LZV4</accession>
<keyword evidence="4" id="KW-1185">Reference proteome</keyword>
<reference evidence="3" key="1">
    <citation type="submission" date="2022-08" db="UniProtKB">
        <authorList>
            <consortium name="EnsemblMetazoa"/>
        </authorList>
    </citation>
    <scope>IDENTIFICATION</scope>
    <source>
        <strain evidence="3">05x7-T-G4-1.051#20</strain>
    </source>
</reference>
<dbReference type="Gene3D" id="3.40.50.720">
    <property type="entry name" value="NAD(P)-binding Rossmann-like Domain"/>
    <property type="match status" value="2"/>
</dbReference>
<dbReference type="SUPFAM" id="SSF51735">
    <property type="entry name" value="NAD(P)-binding Rossmann-fold domains"/>
    <property type="match status" value="1"/>
</dbReference>
<dbReference type="PANTHER" id="PTHR43333:SF1">
    <property type="entry name" value="D-ISOMER SPECIFIC 2-HYDROXYACID DEHYDROGENASE NAD-BINDING DOMAIN-CONTAINING PROTEIN"/>
    <property type="match status" value="1"/>
</dbReference>
<keyword evidence="1" id="KW-0560">Oxidoreductase</keyword>
<evidence type="ECO:0000256" key="1">
    <source>
        <dbReference type="ARBA" id="ARBA00023002"/>
    </source>
</evidence>
<organism evidence="3 4">
    <name type="scientific">Magallana gigas</name>
    <name type="common">Pacific oyster</name>
    <name type="synonym">Crassostrea gigas</name>
    <dbReference type="NCBI Taxonomy" id="29159"/>
    <lineage>
        <taxon>Eukaryota</taxon>
        <taxon>Metazoa</taxon>
        <taxon>Spiralia</taxon>
        <taxon>Lophotrochozoa</taxon>
        <taxon>Mollusca</taxon>
        <taxon>Bivalvia</taxon>
        <taxon>Autobranchia</taxon>
        <taxon>Pteriomorphia</taxon>
        <taxon>Ostreida</taxon>
        <taxon>Ostreoidea</taxon>
        <taxon>Ostreidae</taxon>
        <taxon>Magallana</taxon>
    </lineage>
</organism>
<evidence type="ECO:0008006" key="5">
    <source>
        <dbReference type="Google" id="ProtNLM"/>
    </source>
</evidence>